<dbReference type="EMBL" id="MHOT01000005">
    <property type="protein sequence ID" value="OGZ69694.1"/>
    <property type="molecule type" value="Genomic_DNA"/>
</dbReference>
<reference evidence="2 3" key="1">
    <citation type="journal article" date="2016" name="Nat. Commun.">
        <title>Thousands of microbial genomes shed light on interconnected biogeochemical processes in an aquifer system.</title>
        <authorList>
            <person name="Anantharaman K."/>
            <person name="Brown C.T."/>
            <person name="Hug L.A."/>
            <person name="Sharon I."/>
            <person name="Castelle C.J."/>
            <person name="Probst A.J."/>
            <person name="Thomas B.C."/>
            <person name="Singh A."/>
            <person name="Wilkins M.J."/>
            <person name="Karaoz U."/>
            <person name="Brodie E.L."/>
            <person name="Williams K.H."/>
            <person name="Hubbard S.S."/>
            <person name="Banfield J.F."/>
        </authorList>
    </citation>
    <scope>NUCLEOTIDE SEQUENCE [LARGE SCALE GENOMIC DNA]</scope>
</reference>
<dbReference type="AlphaFoldDB" id="A0A1G2I4E2"/>
<evidence type="ECO:0000259" key="1">
    <source>
        <dbReference type="Pfam" id="PF13391"/>
    </source>
</evidence>
<evidence type="ECO:0000313" key="3">
    <source>
        <dbReference type="Proteomes" id="UP000178820"/>
    </source>
</evidence>
<dbReference type="InterPro" id="IPR003615">
    <property type="entry name" value="HNH_nuc"/>
</dbReference>
<evidence type="ECO:0000313" key="2">
    <source>
        <dbReference type="EMBL" id="OGZ69694.1"/>
    </source>
</evidence>
<feature type="domain" description="HNH nuclease" evidence="1">
    <location>
        <begin position="273"/>
        <end position="328"/>
    </location>
</feature>
<organism evidence="2 3">
    <name type="scientific">Candidatus Staskawiczbacteria bacterium RIFCSPHIGHO2_02_FULL_42_22</name>
    <dbReference type="NCBI Taxonomy" id="1802207"/>
    <lineage>
        <taxon>Bacteria</taxon>
        <taxon>Candidatus Staskawicziibacteriota</taxon>
    </lineage>
</organism>
<accession>A0A1G2I4E2</accession>
<proteinExistence type="predicted"/>
<gene>
    <name evidence="2" type="ORF">A3D44_00435</name>
</gene>
<sequence>MNKPHFTIKNNFQKGGILYQDLLTPEILSDICLKVTNRPDYTYDFDNTGYNIGRLVVLEYQNKKHYVSISETDIRSRNSSFQSLPSALSRYILDKNPNKEISFYFYPSITGNYETPYFIFMYRLMKTAKIRFLNETKYLSHPVVHFTTAADIIASKEQLRTKNRGNRSTYITRGPNNELQIYGKTYGANKYETTILCLALSEIADSKVQLFQIGDGGLTELPQTAKDAIESLGVVKIYTSNKKIEKIDFEENDSLRSIEYVYNLLEKLGGKKCAFCGCEIPQIIHGAHIWPVTDIKKDKTLSKDKKLAFALDGENGLWLCQNHHKLLDVNILRISENGKVKYSSEINGLNAIFLKYITKQTQLQGTILSSRFIYYLRKRNNILKESLYCEIT</sequence>
<name>A0A1G2I4E2_9BACT</name>
<comment type="caution">
    <text evidence="2">The sequence shown here is derived from an EMBL/GenBank/DDBJ whole genome shotgun (WGS) entry which is preliminary data.</text>
</comment>
<dbReference type="STRING" id="1802207.A3D44_00435"/>
<dbReference type="Proteomes" id="UP000178820">
    <property type="component" value="Unassembled WGS sequence"/>
</dbReference>
<dbReference type="Pfam" id="PF13391">
    <property type="entry name" value="HNH_2"/>
    <property type="match status" value="1"/>
</dbReference>
<protein>
    <recommendedName>
        <fullName evidence="1">HNH nuclease domain-containing protein</fullName>
    </recommendedName>
</protein>